<gene>
    <name evidence="1" type="ORF">GCM10023185_11510</name>
</gene>
<comment type="caution">
    <text evidence="1">The sequence shown here is derived from an EMBL/GenBank/DDBJ whole genome shotgun (WGS) entry which is preliminary data.</text>
</comment>
<evidence type="ECO:0008006" key="3">
    <source>
        <dbReference type="Google" id="ProtNLM"/>
    </source>
</evidence>
<protein>
    <recommendedName>
        <fullName evidence="3">T9SS type A sorting domain-containing protein</fullName>
    </recommendedName>
</protein>
<sequence length="540" mass="53629">MAQVVDGSSSMVAATATDASGNVYLAGSFSGTASFGATVLSSAGATDVFVAKWSPATSSFVWAQRAGGTGPDRATGLAVSAAGLYLSGSFGGAAADFGSSRLLPLSSTGNGFVAKLTQAGSGAAWSWAQQLGGSSYGESAAIGLQGAALYVAGVFRGTAHFGSSTFTSSTAPNGSAATDMFVVRLSEAGSGPRVEWAQRADGVGWPTALAVEGRSVYLTGGFAGQASFGSTTLQSVPPWALSQPLHDLFVAKLSDAGTGGSWAWAFRSGGSSTDWGTAVVASGGSVYVAGTFESVQVDAGSRVLLNPRPTPQGTALPDGLLLKLTDAGTACTVSWALETGGENNIAAMSPSSGGLYLGGSFQGATARFGSSTLQQSAGPLFVARLVDTGNTGTFVWAQQAGSSSSSQLQALSVAGPVIYAAGRVMTPARFGSLSAGAAGGTAPVGFLASLQDLALATAGPAGAARLQLVPNPARGRVVVALPPGAVALKLVDALGRTHRTQALRPATAEAEISLAGLVPGLYLVRVQAGGQTLSQRLLVE</sequence>
<proteinExistence type="predicted"/>
<dbReference type="PANTHER" id="PTHR35580:SF1">
    <property type="entry name" value="PHYTASE-LIKE DOMAIN-CONTAINING PROTEIN"/>
    <property type="match status" value="1"/>
</dbReference>
<evidence type="ECO:0000313" key="2">
    <source>
        <dbReference type="Proteomes" id="UP001501153"/>
    </source>
</evidence>
<dbReference type="NCBIfam" id="TIGR04183">
    <property type="entry name" value="Por_Secre_tail"/>
    <property type="match status" value="1"/>
</dbReference>
<dbReference type="InterPro" id="IPR052918">
    <property type="entry name" value="Motility_Chemotaxis_Reg"/>
</dbReference>
<dbReference type="Proteomes" id="UP001501153">
    <property type="component" value="Unassembled WGS sequence"/>
</dbReference>
<name>A0ABP8I5Z0_9BACT</name>
<dbReference type="EMBL" id="BAABGZ010000013">
    <property type="protein sequence ID" value="GAA4352133.1"/>
    <property type="molecule type" value="Genomic_DNA"/>
</dbReference>
<reference evidence="2" key="1">
    <citation type="journal article" date="2019" name="Int. J. Syst. Evol. Microbiol.">
        <title>The Global Catalogue of Microorganisms (GCM) 10K type strain sequencing project: providing services to taxonomists for standard genome sequencing and annotation.</title>
        <authorList>
            <consortium name="The Broad Institute Genomics Platform"/>
            <consortium name="The Broad Institute Genome Sequencing Center for Infectious Disease"/>
            <person name="Wu L."/>
            <person name="Ma J."/>
        </authorList>
    </citation>
    <scope>NUCLEOTIDE SEQUENCE [LARGE SCALE GENOMIC DNA]</scope>
    <source>
        <strain evidence="2">JCM 17923</strain>
    </source>
</reference>
<dbReference type="InterPro" id="IPR026444">
    <property type="entry name" value="Secre_tail"/>
</dbReference>
<evidence type="ECO:0000313" key="1">
    <source>
        <dbReference type="EMBL" id="GAA4352133.1"/>
    </source>
</evidence>
<dbReference type="PANTHER" id="PTHR35580">
    <property type="entry name" value="CELL SURFACE GLYCOPROTEIN (S-LAYER PROTEIN)-LIKE PROTEIN"/>
    <property type="match status" value="1"/>
</dbReference>
<keyword evidence="2" id="KW-1185">Reference proteome</keyword>
<organism evidence="1 2">
    <name type="scientific">Hymenobacter saemangeumensis</name>
    <dbReference type="NCBI Taxonomy" id="1084522"/>
    <lineage>
        <taxon>Bacteria</taxon>
        <taxon>Pseudomonadati</taxon>
        <taxon>Bacteroidota</taxon>
        <taxon>Cytophagia</taxon>
        <taxon>Cytophagales</taxon>
        <taxon>Hymenobacteraceae</taxon>
        <taxon>Hymenobacter</taxon>
    </lineage>
</organism>
<accession>A0ABP8I5Z0</accession>